<dbReference type="GO" id="GO:0005737">
    <property type="term" value="C:cytoplasm"/>
    <property type="evidence" value="ECO:0007669"/>
    <property type="project" value="UniProtKB-SubCell"/>
</dbReference>
<organism evidence="4 5">
    <name type="scientific">Litorivicinus lipolyticus</name>
    <dbReference type="NCBI Taxonomy" id="418701"/>
    <lineage>
        <taxon>Bacteria</taxon>
        <taxon>Pseudomonadati</taxon>
        <taxon>Pseudomonadota</taxon>
        <taxon>Gammaproteobacteria</taxon>
        <taxon>Oceanospirillales</taxon>
        <taxon>Litorivicinaceae</taxon>
        <taxon>Litorivicinus</taxon>
    </lineage>
</organism>
<evidence type="ECO:0000256" key="3">
    <source>
        <dbReference type="HAMAP-Rule" id="MF_01385"/>
    </source>
</evidence>
<evidence type="ECO:0000313" key="5">
    <source>
        <dbReference type="Proteomes" id="UP000388235"/>
    </source>
</evidence>
<dbReference type="Pfam" id="PF01730">
    <property type="entry name" value="UreF"/>
    <property type="match status" value="1"/>
</dbReference>
<accession>A0A5Q2QCN0</accession>
<dbReference type="Gene3D" id="1.10.4190.10">
    <property type="entry name" value="Urease accessory protein UreF"/>
    <property type="match status" value="1"/>
</dbReference>
<dbReference type="KEGG" id="llp:GH975_03000"/>
<dbReference type="InterPro" id="IPR038277">
    <property type="entry name" value="UreF_sf"/>
</dbReference>
<sequence>MLNDFRLYQLVSPNLPVGAFTYSQGLEWAVESGWITDADSLREWLQSVLWHGIAQLELPVLIRAMAATRRDDLDAFSDWTGELTAARETRELRAEESQRGAAFVRLLKALPIELEESWLHAIASSQVAAMAYAGHQWSIAPEALSRGYLWAWLEGAVVAGVKLVPLGQTQGQQLMAQLSGELDRAVTHAFSVTDEQVGSSNLALAIASSLHETQYTRLYRS</sequence>
<dbReference type="OrthoDB" id="9798772at2"/>
<comment type="subcellular location">
    <subcellularLocation>
        <location evidence="3">Cytoplasm</location>
    </subcellularLocation>
</comment>
<keyword evidence="1 3" id="KW-0996">Nickel insertion</keyword>
<proteinExistence type="inferred from homology"/>
<dbReference type="InterPro" id="IPR002639">
    <property type="entry name" value="UreF"/>
</dbReference>
<dbReference type="HAMAP" id="MF_01385">
    <property type="entry name" value="UreF"/>
    <property type="match status" value="1"/>
</dbReference>
<dbReference type="EMBL" id="CP045871">
    <property type="protein sequence ID" value="QGG79590.1"/>
    <property type="molecule type" value="Genomic_DNA"/>
</dbReference>
<comment type="function">
    <text evidence="3">Required for maturation of urease via the functional incorporation of the urease nickel metallocenter.</text>
</comment>
<dbReference type="GO" id="GO:0016151">
    <property type="term" value="F:nickel cation binding"/>
    <property type="evidence" value="ECO:0007669"/>
    <property type="project" value="UniProtKB-UniRule"/>
</dbReference>
<dbReference type="AlphaFoldDB" id="A0A5Q2QCN0"/>
<protein>
    <recommendedName>
        <fullName evidence="3">Urease accessory protein UreF</fullName>
    </recommendedName>
</protein>
<dbReference type="PANTHER" id="PTHR33620:SF1">
    <property type="entry name" value="UREASE ACCESSORY PROTEIN F"/>
    <property type="match status" value="1"/>
</dbReference>
<name>A0A5Q2QCN0_9GAMM</name>
<reference evidence="4 5" key="1">
    <citation type="submission" date="2019-11" db="EMBL/GenBank/DDBJ databases">
        <authorList>
            <person name="Khan S.A."/>
            <person name="Jeon C.O."/>
            <person name="Chun B.H."/>
        </authorList>
    </citation>
    <scope>NUCLEOTIDE SEQUENCE [LARGE SCALE GENOMIC DNA]</scope>
    <source>
        <strain evidence="4 5">IMCC 1097</strain>
    </source>
</reference>
<keyword evidence="2 3" id="KW-0143">Chaperone</keyword>
<dbReference type="Proteomes" id="UP000388235">
    <property type="component" value="Chromosome"/>
</dbReference>
<evidence type="ECO:0000256" key="2">
    <source>
        <dbReference type="ARBA" id="ARBA00023186"/>
    </source>
</evidence>
<dbReference type="PANTHER" id="PTHR33620">
    <property type="entry name" value="UREASE ACCESSORY PROTEIN F"/>
    <property type="match status" value="1"/>
</dbReference>
<evidence type="ECO:0000313" key="4">
    <source>
        <dbReference type="EMBL" id="QGG79590.1"/>
    </source>
</evidence>
<comment type="subunit">
    <text evidence="3">UreD, UreF and UreG form a complex that acts as a GTP-hydrolysis-dependent molecular chaperone, activating the urease apoprotein by helping to assemble the nickel containing metallocenter of UreC. The UreE protein probably delivers the nickel.</text>
</comment>
<keyword evidence="5" id="KW-1185">Reference proteome</keyword>
<gene>
    <name evidence="3" type="primary">ureF</name>
    <name evidence="4" type="ORF">GH975_03000</name>
</gene>
<dbReference type="PIRSF" id="PIRSF009467">
    <property type="entry name" value="Ureas_acces_UreF"/>
    <property type="match status" value="1"/>
</dbReference>
<keyword evidence="3" id="KW-0963">Cytoplasm</keyword>
<comment type="similarity">
    <text evidence="3">Belongs to the UreF family.</text>
</comment>
<evidence type="ECO:0000256" key="1">
    <source>
        <dbReference type="ARBA" id="ARBA00022988"/>
    </source>
</evidence>